<dbReference type="OrthoDB" id="2158458at2759"/>
<evidence type="ECO:0000256" key="3">
    <source>
        <dbReference type="ARBA" id="ARBA00022729"/>
    </source>
</evidence>
<evidence type="ECO:0000313" key="9">
    <source>
        <dbReference type="EMBL" id="ORX52880.1"/>
    </source>
</evidence>
<protein>
    <submittedName>
        <fullName evidence="9">Glycoside hydrolase/deacetylase</fullName>
    </submittedName>
</protein>
<keyword evidence="6" id="KW-0472">Membrane</keyword>
<proteinExistence type="predicted"/>
<feature type="domain" description="NodB homology" evidence="8">
    <location>
        <begin position="30"/>
        <end position="225"/>
    </location>
</feature>
<evidence type="ECO:0000256" key="1">
    <source>
        <dbReference type="ARBA" id="ARBA00001941"/>
    </source>
</evidence>
<dbReference type="Proteomes" id="UP000193719">
    <property type="component" value="Unassembled WGS sequence"/>
</dbReference>
<comment type="caution">
    <text evidence="9">The sequence shown here is derived from an EMBL/GenBank/DDBJ whole genome shotgun (WGS) entry which is preliminary data.</text>
</comment>
<evidence type="ECO:0000313" key="10">
    <source>
        <dbReference type="Proteomes" id="UP000193719"/>
    </source>
</evidence>
<dbReference type="PANTHER" id="PTHR46471">
    <property type="entry name" value="CHITIN DEACETYLASE"/>
    <property type="match status" value="1"/>
</dbReference>
<dbReference type="EMBL" id="MCFH01000014">
    <property type="protein sequence ID" value="ORX52880.1"/>
    <property type="molecule type" value="Genomic_DNA"/>
</dbReference>
<reference evidence="9" key="1">
    <citation type="submission" date="2016-08" db="EMBL/GenBank/DDBJ databases">
        <title>Genomes of anaerobic fungi encode conserved fungal cellulosomes for biomass hydrolysis.</title>
        <authorList>
            <consortium name="DOE Joint Genome Institute"/>
            <person name="Haitjema C.H."/>
            <person name="Gilmore S.P."/>
            <person name="Henske J.K."/>
            <person name="Solomon K.V."/>
            <person name="De Groot R."/>
            <person name="Kuo A."/>
            <person name="Mondo S.J."/>
            <person name="Salamov A.A."/>
            <person name="Labutti K."/>
            <person name="Zhao Z."/>
            <person name="Chiniquy J."/>
            <person name="Barry K."/>
            <person name="Brewer H.M."/>
            <person name="Purvine S.O."/>
            <person name="Wright A.T."/>
            <person name="Boxma B."/>
            <person name="Van Alen T."/>
            <person name="Hackstein J.H."/>
            <person name="Baker S.E."/>
            <person name="Grigoriev I.V."/>
            <person name="O'Malley M.A."/>
        </authorList>
    </citation>
    <scope>NUCLEOTIDE SEQUENCE [LARGE SCALE GENOMIC DNA]</scope>
    <source>
        <strain evidence="9">Finn</strain>
    </source>
</reference>
<dbReference type="GO" id="GO:0005975">
    <property type="term" value="P:carbohydrate metabolic process"/>
    <property type="evidence" value="ECO:0007669"/>
    <property type="project" value="InterPro"/>
</dbReference>
<dbReference type="GO" id="GO:0046872">
    <property type="term" value="F:metal ion binding"/>
    <property type="evidence" value="ECO:0007669"/>
    <property type="project" value="UniProtKB-KW"/>
</dbReference>
<dbReference type="InterPro" id="IPR002509">
    <property type="entry name" value="NODB_dom"/>
</dbReference>
<evidence type="ECO:0000256" key="4">
    <source>
        <dbReference type="ARBA" id="ARBA00022801"/>
    </source>
</evidence>
<evidence type="ECO:0000256" key="5">
    <source>
        <dbReference type="ARBA" id="ARBA00023277"/>
    </source>
</evidence>
<keyword evidence="5" id="KW-0119">Carbohydrate metabolism</keyword>
<keyword evidence="4 9" id="KW-0378">Hydrolase</keyword>
<organism evidence="9 10">
    <name type="scientific">Piromyces finnis</name>
    <dbReference type="NCBI Taxonomy" id="1754191"/>
    <lineage>
        <taxon>Eukaryota</taxon>
        <taxon>Fungi</taxon>
        <taxon>Fungi incertae sedis</taxon>
        <taxon>Chytridiomycota</taxon>
        <taxon>Chytridiomycota incertae sedis</taxon>
        <taxon>Neocallimastigomycetes</taxon>
        <taxon>Neocallimastigales</taxon>
        <taxon>Neocallimastigaceae</taxon>
        <taxon>Piromyces</taxon>
    </lineage>
</organism>
<keyword evidence="6" id="KW-1133">Transmembrane helix</keyword>
<keyword evidence="10" id="KW-1185">Reference proteome</keyword>
<name>A0A1Y1VCS2_9FUNG</name>
<dbReference type="PROSITE" id="PS51677">
    <property type="entry name" value="NODB"/>
    <property type="match status" value="1"/>
</dbReference>
<dbReference type="PANTHER" id="PTHR46471:SF2">
    <property type="entry name" value="CHITIN DEACETYLASE-RELATED"/>
    <property type="match status" value="1"/>
</dbReference>
<evidence type="ECO:0000259" key="8">
    <source>
        <dbReference type="PROSITE" id="PS51677"/>
    </source>
</evidence>
<dbReference type="STRING" id="1754191.A0A1Y1VCS2"/>
<feature type="chain" id="PRO_5012960082" evidence="7">
    <location>
        <begin position="21"/>
        <end position="302"/>
    </location>
</feature>
<comment type="cofactor">
    <cofactor evidence="1">
        <name>Co(2+)</name>
        <dbReference type="ChEBI" id="CHEBI:48828"/>
    </cofactor>
</comment>
<dbReference type="InterPro" id="IPR011330">
    <property type="entry name" value="Glyco_hydro/deAcase_b/a-brl"/>
</dbReference>
<keyword evidence="6" id="KW-0812">Transmembrane</keyword>
<feature type="signal peptide" evidence="7">
    <location>
        <begin position="1"/>
        <end position="20"/>
    </location>
</feature>
<reference evidence="9" key="2">
    <citation type="submission" date="2016-08" db="EMBL/GenBank/DDBJ databases">
        <title>Pervasive Adenine N6-methylation of Active Genes in Fungi.</title>
        <authorList>
            <consortium name="DOE Joint Genome Institute"/>
            <person name="Mondo S.J."/>
            <person name="Dannebaum R.O."/>
            <person name="Kuo R.C."/>
            <person name="Labutti K."/>
            <person name="Haridas S."/>
            <person name="Kuo A."/>
            <person name="Salamov A."/>
            <person name="Ahrendt S.R."/>
            <person name="Lipzen A."/>
            <person name="Sullivan W."/>
            <person name="Andreopoulos W.B."/>
            <person name="Clum A."/>
            <person name="Lindquist E."/>
            <person name="Daum C."/>
            <person name="Ramamoorthy G.K."/>
            <person name="Gryganskyi A."/>
            <person name="Culley D."/>
            <person name="Magnuson J.K."/>
            <person name="James T.Y."/>
            <person name="O'Malley M.A."/>
            <person name="Stajich J.E."/>
            <person name="Spatafora J.W."/>
            <person name="Visel A."/>
            <person name="Grigoriev I.V."/>
        </authorList>
    </citation>
    <scope>NUCLEOTIDE SEQUENCE [LARGE SCALE GENOMIC DNA]</scope>
    <source>
        <strain evidence="9">Finn</strain>
    </source>
</reference>
<sequence>MNSITFIILIITIFITYVETTIISSCTQNKTIALTFDDGPFKHTRELIEYIIKYHDVKVSFFVVGKFHYPYAVDDESYQYAMKKAHDFGYQIGSQTYTHEIPKDKKKFKESLTKNDDFIEKYTGDRPKYFRAPKENCDKECQSNIEEWGYKLIQWDVDTKDWDLNASGSVERRVQDSVNYLENVFSEERDSYLIRLHDTQNYTVHEIVPWIIEKSGMKEKGYRFVTVAECLGEKKNMYNSGKVYGDDMYVHQVPVVVNGNSTSNINIIDNQQNIKSEGVKNLNSLLSLKYLLSFIVLFFLLR</sequence>
<dbReference type="Pfam" id="PF01522">
    <property type="entry name" value="Polysacc_deac_1"/>
    <property type="match status" value="1"/>
</dbReference>
<gene>
    <name evidence="9" type="ORF">BCR36DRAFT_323861</name>
</gene>
<evidence type="ECO:0000256" key="6">
    <source>
        <dbReference type="SAM" id="Phobius"/>
    </source>
</evidence>
<dbReference type="Gene3D" id="3.20.20.370">
    <property type="entry name" value="Glycoside hydrolase/deacetylase"/>
    <property type="match status" value="1"/>
</dbReference>
<feature type="transmembrane region" description="Helical" evidence="6">
    <location>
        <begin position="282"/>
        <end position="301"/>
    </location>
</feature>
<dbReference type="AlphaFoldDB" id="A0A1Y1VCS2"/>
<keyword evidence="2" id="KW-0479">Metal-binding</keyword>
<dbReference type="GO" id="GO:0016810">
    <property type="term" value="F:hydrolase activity, acting on carbon-nitrogen (but not peptide) bonds"/>
    <property type="evidence" value="ECO:0007669"/>
    <property type="project" value="InterPro"/>
</dbReference>
<evidence type="ECO:0000256" key="7">
    <source>
        <dbReference type="SAM" id="SignalP"/>
    </source>
</evidence>
<keyword evidence="3 7" id="KW-0732">Signal</keyword>
<accession>A0A1Y1VCS2</accession>
<dbReference type="SUPFAM" id="SSF88713">
    <property type="entry name" value="Glycoside hydrolase/deacetylase"/>
    <property type="match status" value="1"/>
</dbReference>
<evidence type="ECO:0000256" key="2">
    <source>
        <dbReference type="ARBA" id="ARBA00022723"/>
    </source>
</evidence>